<proteinExistence type="inferred from homology"/>
<comment type="similarity">
    <text evidence="1">Belongs to the peptidase C13 family.</text>
</comment>
<keyword evidence="2" id="KW-0732">Signal</keyword>
<dbReference type="GO" id="GO:0051603">
    <property type="term" value="P:proteolysis involved in protein catabolic process"/>
    <property type="evidence" value="ECO:0007669"/>
    <property type="project" value="TreeGrafter"/>
</dbReference>
<dbReference type="PANTHER" id="PTHR12000:SF42">
    <property type="entry name" value="LEGUMAIN"/>
    <property type="match status" value="1"/>
</dbReference>
<dbReference type="EMBL" id="VEPZ02000939">
    <property type="protein sequence ID" value="KAE8708636.1"/>
    <property type="molecule type" value="Genomic_DNA"/>
</dbReference>
<name>A0A6A3AW75_HIBSY</name>
<evidence type="ECO:0000313" key="4">
    <source>
        <dbReference type="Proteomes" id="UP000436088"/>
    </source>
</evidence>
<dbReference type="Pfam" id="PF01650">
    <property type="entry name" value="Peptidase_C13"/>
    <property type="match status" value="1"/>
</dbReference>
<dbReference type="GO" id="GO:0005773">
    <property type="term" value="C:vacuole"/>
    <property type="evidence" value="ECO:0007669"/>
    <property type="project" value="GOC"/>
</dbReference>
<dbReference type="Gene3D" id="3.40.50.1460">
    <property type="match status" value="1"/>
</dbReference>
<gene>
    <name evidence="3" type="ORF">F3Y22_tig00110336pilonHSYRG00009</name>
</gene>
<keyword evidence="4" id="KW-1185">Reference proteome</keyword>
<evidence type="ECO:0000313" key="3">
    <source>
        <dbReference type="EMBL" id="KAE8708636.1"/>
    </source>
</evidence>
<dbReference type="AlphaFoldDB" id="A0A6A3AW75"/>
<protein>
    <submittedName>
        <fullName evidence="3">Uncharacterized protein</fullName>
    </submittedName>
</protein>
<dbReference type="Proteomes" id="UP000436088">
    <property type="component" value="Unassembled WGS sequence"/>
</dbReference>
<dbReference type="GO" id="GO:0004197">
    <property type="term" value="F:cysteine-type endopeptidase activity"/>
    <property type="evidence" value="ECO:0007669"/>
    <property type="project" value="TreeGrafter"/>
</dbReference>
<dbReference type="PANTHER" id="PTHR12000">
    <property type="entry name" value="HEMOGLOBINASE FAMILY MEMBER"/>
    <property type="match status" value="1"/>
</dbReference>
<feature type="signal peptide" evidence="2">
    <location>
        <begin position="1"/>
        <end position="30"/>
    </location>
</feature>
<sequence>MGKQGSVFHNHHSLLFLLLLVFEVTTVGRAARLKHWESGIRLPSEKDEPRDEDDQELGTRWAVLVAGSAGFGNYRHQAEVCHDYQLLRK</sequence>
<comment type="caution">
    <text evidence="3">The sequence shown here is derived from an EMBL/GenBank/DDBJ whole genome shotgun (WGS) entry which is preliminary data.</text>
</comment>
<feature type="chain" id="PRO_5025665115" evidence="2">
    <location>
        <begin position="31"/>
        <end position="89"/>
    </location>
</feature>
<organism evidence="3 4">
    <name type="scientific">Hibiscus syriacus</name>
    <name type="common">Rose of Sharon</name>
    <dbReference type="NCBI Taxonomy" id="106335"/>
    <lineage>
        <taxon>Eukaryota</taxon>
        <taxon>Viridiplantae</taxon>
        <taxon>Streptophyta</taxon>
        <taxon>Embryophyta</taxon>
        <taxon>Tracheophyta</taxon>
        <taxon>Spermatophyta</taxon>
        <taxon>Magnoliopsida</taxon>
        <taxon>eudicotyledons</taxon>
        <taxon>Gunneridae</taxon>
        <taxon>Pentapetalae</taxon>
        <taxon>rosids</taxon>
        <taxon>malvids</taxon>
        <taxon>Malvales</taxon>
        <taxon>Malvaceae</taxon>
        <taxon>Malvoideae</taxon>
        <taxon>Hibiscus</taxon>
    </lineage>
</organism>
<evidence type="ECO:0000256" key="2">
    <source>
        <dbReference type="SAM" id="SignalP"/>
    </source>
</evidence>
<reference evidence="3" key="1">
    <citation type="submission" date="2019-09" db="EMBL/GenBank/DDBJ databases">
        <title>Draft genome information of white flower Hibiscus syriacus.</title>
        <authorList>
            <person name="Kim Y.-M."/>
        </authorList>
    </citation>
    <scope>NUCLEOTIDE SEQUENCE [LARGE SCALE GENOMIC DNA]</scope>
    <source>
        <strain evidence="3">YM2019G1</strain>
    </source>
</reference>
<evidence type="ECO:0000256" key="1">
    <source>
        <dbReference type="ARBA" id="ARBA00009941"/>
    </source>
</evidence>
<dbReference type="InterPro" id="IPR001096">
    <property type="entry name" value="Peptidase_C13"/>
</dbReference>
<accession>A0A6A3AW75</accession>
<dbReference type="GO" id="GO:0006624">
    <property type="term" value="P:vacuolar protein processing"/>
    <property type="evidence" value="ECO:0007669"/>
    <property type="project" value="TreeGrafter"/>
</dbReference>